<feature type="region of interest" description="Disordered" evidence="1">
    <location>
        <begin position="224"/>
        <end position="245"/>
    </location>
</feature>
<dbReference type="Proteomes" id="UP001527925">
    <property type="component" value="Unassembled WGS sequence"/>
</dbReference>
<organism evidence="2 3">
    <name type="scientific">Polyrhizophydium stewartii</name>
    <dbReference type="NCBI Taxonomy" id="2732419"/>
    <lineage>
        <taxon>Eukaryota</taxon>
        <taxon>Fungi</taxon>
        <taxon>Fungi incertae sedis</taxon>
        <taxon>Chytridiomycota</taxon>
        <taxon>Chytridiomycota incertae sedis</taxon>
        <taxon>Chytridiomycetes</taxon>
        <taxon>Rhizophydiales</taxon>
        <taxon>Rhizophydiales incertae sedis</taxon>
        <taxon>Polyrhizophydium</taxon>
    </lineage>
</organism>
<proteinExistence type="predicted"/>
<dbReference type="EMBL" id="JADGIZ020000040">
    <property type="protein sequence ID" value="KAL2913849.1"/>
    <property type="molecule type" value="Genomic_DNA"/>
</dbReference>
<comment type="caution">
    <text evidence="2">The sequence shown here is derived from an EMBL/GenBank/DDBJ whole genome shotgun (WGS) entry which is preliminary data.</text>
</comment>
<evidence type="ECO:0000256" key="1">
    <source>
        <dbReference type="SAM" id="MobiDB-lite"/>
    </source>
</evidence>
<keyword evidence="3" id="KW-1185">Reference proteome</keyword>
<protein>
    <submittedName>
        <fullName evidence="2">Uncharacterized protein</fullName>
    </submittedName>
</protein>
<reference evidence="2 3" key="1">
    <citation type="submission" date="2023-09" db="EMBL/GenBank/DDBJ databases">
        <title>Pangenome analysis of Batrachochytrium dendrobatidis and related Chytrids.</title>
        <authorList>
            <person name="Yacoub M.N."/>
            <person name="Stajich J.E."/>
            <person name="James T.Y."/>
        </authorList>
    </citation>
    <scope>NUCLEOTIDE SEQUENCE [LARGE SCALE GENOMIC DNA]</scope>
    <source>
        <strain evidence="2 3">JEL0888</strain>
    </source>
</reference>
<accession>A0ABR4N2X1</accession>
<evidence type="ECO:0000313" key="3">
    <source>
        <dbReference type="Proteomes" id="UP001527925"/>
    </source>
</evidence>
<sequence>MDQRGRPLAKLSIRQLAGSAALSSLNTGVVEVMALHACDKCIYSKTKCVLKLWLLAMDIARNALLHLNPGLAQPTETINVVLETAAGTEISTVPNNTYMASPDEPLQWTACSFTTIREELVALFAAQPAPIAFQGAIRKAAPDNYRTAGPTVCDDPPATSSRASTTIMAASRRYRAAPSDGPLPRASIPRVVQSVSWIDADSNQPSPFTPLTHDLLAGSPVLRSPVPVTLENGKTTGVRPRRQSD</sequence>
<gene>
    <name evidence="2" type="ORF">HK105_206583</name>
</gene>
<name>A0ABR4N2X1_9FUNG</name>
<evidence type="ECO:0000313" key="2">
    <source>
        <dbReference type="EMBL" id="KAL2913849.1"/>
    </source>
</evidence>